<evidence type="ECO:0000313" key="3">
    <source>
        <dbReference type="Proteomes" id="UP001345963"/>
    </source>
</evidence>
<dbReference type="PROSITE" id="PS50004">
    <property type="entry name" value="C2"/>
    <property type="match status" value="1"/>
</dbReference>
<dbReference type="EMBL" id="JAHUTI010025549">
    <property type="protein sequence ID" value="MED6240668.1"/>
    <property type="molecule type" value="Genomic_DNA"/>
</dbReference>
<dbReference type="InterPro" id="IPR000008">
    <property type="entry name" value="C2_dom"/>
</dbReference>
<dbReference type="Gene3D" id="2.60.40.150">
    <property type="entry name" value="C2 domain"/>
    <property type="match status" value="1"/>
</dbReference>
<dbReference type="Pfam" id="PF00168">
    <property type="entry name" value="C2"/>
    <property type="match status" value="1"/>
</dbReference>
<dbReference type="Proteomes" id="UP001345963">
    <property type="component" value="Unassembled WGS sequence"/>
</dbReference>
<dbReference type="InterPro" id="IPR035892">
    <property type="entry name" value="C2_domain_sf"/>
</dbReference>
<name>A0ABU7ARX0_9TELE</name>
<gene>
    <name evidence="2" type="primary">RASA2</name>
    <name evidence="2" type="ORF">ATANTOWER_025417</name>
</gene>
<organism evidence="2 3">
    <name type="scientific">Ataeniobius toweri</name>
    <dbReference type="NCBI Taxonomy" id="208326"/>
    <lineage>
        <taxon>Eukaryota</taxon>
        <taxon>Metazoa</taxon>
        <taxon>Chordata</taxon>
        <taxon>Craniata</taxon>
        <taxon>Vertebrata</taxon>
        <taxon>Euteleostomi</taxon>
        <taxon>Actinopterygii</taxon>
        <taxon>Neopterygii</taxon>
        <taxon>Teleostei</taxon>
        <taxon>Neoteleostei</taxon>
        <taxon>Acanthomorphata</taxon>
        <taxon>Ovalentaria</taxon>
        <taxon>Atherinomorphae</taxon>
        <taxon>Cyprinodontiformes</taxon>
        <taxon>Goodeidae</taxon>
        <taxon>Ataeniobius</taxon>
    </lineage>
</organism>
<evidence type="ECO:0000259" key="1">
    <source>
        <dbReference type="PROSITE" id="PS50004"/>
    </source>
</evidence>
<comment type="caution">
    <text evidence="2">The sequence shown here is derived from an EMBL/GenBank/DDBJ whole genome shotgun (WGS) entry which is preliminary data.</text>
</comment>
<evidence type="ECO:0000313" key="2">
    <source>
        <dbReference type="EMBL" id="MED6240668.1"/>
    </source>
</evidence>
<sequence length="92" mass="10645">PFYGEDFFFEIPRPFQFLSFYVYTKGVFQRDLPVGKVSIRKDDLCKYSGKDDWFNLQPVDPNTEVQHVNVRKTSELQLELDTVSSSSSGTLV</sequence>
<feature type="domain" description="C2" evidence="1">
    <location>
        <begin position="1"/>
        <end position="54"/>
    </location>
</feature>
<feature type="non-terminal residue" evidence="2">
    <location>
        <position position="1"/>
    </location>
</feature>
<proteinExistence type="predicted"/>
<protein>
    <submittedName>
        <fullName evidence="2">Ras GTPase-activating protein 2</fullName>
    </submittedName>
</protein>
<accession>A0ABU7ARX0</accession>
<dbReference type="SUPFAM" id="SSF49562">
    <property type="entry name" value="C2 domain (Calcium/lipid-binding domain, CaLB)"/>
    <property type="match status" value="1"/>
</dbReference>
<keyword evidence="3" id="KW-1185">Reference proteome</keyword>
<reference evidence="2 3" key="1">
    <citation type="submission" date="2021-07" db="EMBL/GenBank/DDBJ databases">
        <authorList>
            <person name="Palmer J.M."/>
        </authorList>
    </citation>
    <scope>NUCLEOTIDE SEQUENCE [LARGE SCALE GENOMIC DNA]</scope>
    <source>
        <strain evidence="2 3">AT_MEX2019</strain>
        <tissue evidence="2">Muscle</tissue>
    </source>
</reference>